<keyword evidence="4" id="KW-1185">Reference proteome</keyword>
<dbReference type="Pfam" id="PF13843">
    <property type="entry name" value="DDE_Tnp_1_7"/>
    <property type="match status" value="1"/>
</dbReference>
<protein>
    <recommendedName>
        <fullName evidence="2">PiggyBac transposable element-derived protein domain-containing protein</fullName>
    </recommendedName>
</protein>
<dbReference type="PANTHER" id="PTHR46599">
    <property type="entry name" value="PIGGYBAC TRANSPOSABLE ELEMENT-DERIVED PROTEIN 4"/>
    <property type="match status" value="1"/>
</dbReference>
<feature type="non-terminal residue" evidence="3">
    <location>
        <position position="561"/>
    </location>
</feature>
<evidence type="ECO:0000256" key="1">
    <source>
        <dbReference type="SAM" id="MobiDB-lite"/>
    </source>
</evidence>
<gene>
    <name evidence="3" type="ORF">KUTeg_012622</name>
</gene>
<accession>A0ABQ9F3E3</accession>
<dbReference type="InterPro" id="IPR029526">
    <property type="entry name" value="PGBD"/>
</dbReference>
<dbReference type="Proteomes" id="UP001217089">
    <property type="component" value="Unassembled WGS sequence"/>
</dbReference>
<proteinExistence type="predicted"/>
<name>A0ABQ9F3E3_TEGGR</name>
<organism evidence="3 4">
    <name type="scientific">Tegillarca granosa</name>
    <name type="common">Malaysian cockle</name>
    <name type="synonym">Anadara granosa</name>
    <dbReference type="NCBI Taxonomy" id="220873"/>
    <lineage>
        <taxon>Eukaryota</taxon>
        <taxon>Metazoa</taxon>
        <taxon>Spiralia</taxon>
        <taxon>Lophotrochozoa</taxon>
        <taxon>Mollusca</taxon>
        <taxon>Bivalvia</taxon>
        <taxon>Autobranchia</taxon>
        <taxon>Pteriomorphia</taxon>
        <taxon>Arcoida</taxon>
        <taxon>Arcoidea</taxon>
        <taxon>Arcidae</taxon>
        <taxon>Tegillarca</taxon>
    </lineage>
</organism>
<reference evidence="3 4" key="1">
    <citation type="submission" date="2022-12" db="EMBL/GenBank/DDBJ databases">
        <title>Chromosome-level genome of Tegillarca granosa.</title>
        <authorList>
            <person name="Kim J."/>
        </authorList>
    </citation>
    <scope>NUCLEOTIDE SEQUENCE [LARGE SCALE GENOMIC DNA]</scope>
    <source>
        <strain evidence="3">Teg-2019</strain>
        <tissue evidence="3">Adductor muscle</tissue>
    </source>
</reference>
<evidence type="ECO:0000259" key="2">
    <source>
        <dbReference type="Pfam" id="PF13843"/>
    </source>
</evidence>
<dbReference type="EMBL" id="JARBDR010000640">
    <property type="protein sequence ID" value="KAJ8310757.1"/>
    <property type="molecule type" value="Genomic_DNA"/>
</dbReference>
<dbReference type="PANTHER" id="PTHR46599:SF3">
    <property type="entry name" value="PIGGYBAC TRANSPOSABLE ELEMENT-DERIVED PROTEIN 4"/>
    <property type="match status" value="1"/>
</dbReference>
<comment type="caution">
    <text evidence="3">The sequence shown here is derived from an EMBL/GenBank/DDBJ whole genome shotgun (WGS) entry which is preliminary data.</text>
</comment>
<feature type="region of interest" description="Disordered" evidence="1">
    <location>
        <begin position="1"/>
        <end position="22"/>
    </location>
</feature>
<sequence>MDTDSDLSFSEEGSGVESGNEDVNRQLHNRPWIWVAINDTDRYTRPHHIHDFIQRYGPRNPPTPNASPIEYFRKLTSLEDGTNILDILVTETNRYAGQSLNNADLSHHSRSHEWIDTNVQEMSAFLGLYLAMGLVKKPTIASYWNSENRFSLFQTPSFRNIMTRNRFQLLLQYLHCNDNNTNIPRGNPNHDPAHKVRPILDLINTSFKDSYSLSRDITVDESIVGFKGRNRIVQYVPAKKTHRWGAKLFVLAESDTGFNYHINLYAGKSHTAGRIHPNGLGYEVVMDLVRPLFGKYHHLLVDNYFSSPVLGDDLFQNQMYLTSTVKETRKGMPKSYRTTRVPKGEMVVKQCGPLMAMKYSDRKTVTMLSTFATPIIEVSENGRGVQKLIPNATRVYNKLMGGVDLGDSMIQTYDPDFRSLKMWKRVLVNLLLRIVVNAYIIYKQNRGFRQKMNRFEFTMTLCQELIGNHQVERRVPGRTSTYNRLSDRHFINYIPEILMSMFFVLSLQNMDIRSSIFQRYTSCVYSFLHYRNEMLLSLFDVVSFVETLLQMLKVILYSVTI</sequence>
<evidence type="ECO:0000313" key="4">
    <source>
        <dbReference type="Proteomes" id="UP001217089"/>
    </source>
</evidence>
<evidence type="ECO:0000313" key="3">
    <source>
        <dbReference type="EMBL" id="KAJ8310757.1"/>
    </source>
</evidence>
<feature type="domain" description="PiggyBac transposable element-derived protein" evidence="2">
    <location>
        <begin position="67"/>
        <end position="439"/>
    </location>
</feature>